<evidence type="ECO:0008006" key="4">
    <source>
        <dbReference type="Google" id="ProtNLM"/>
    </source>
</evidence>
<proteinExistence type="predicted"/>
<organism evidence="2 3">
    <name type="scientific">Xaviernesmea rhizosphaerae</name>
    <dbReference type="NCBI Taxonomy" id="1672749"/>
    <lineage>
        <taxon>Bacteria</taxon>
        <taxon>Pseudomonadati</taxon>
        <taxon>Pseudomonadota</taxon>
        <taxon>Alphaproteobacteria</taxon>
        <taxon>Hyphomicrobiales</taxon>
        <taxon>Rhizobiaceae</taxon>
        <taxon>Rhizobium/Agrobacterium group</taxon>
        <taxon>Xaviernesmea</taxon>
    </lineage>
</organism>
<dbReference type="Proteomes" id="UP000192652">
    <property type="component" value="Unassembled WGS sequence"/>
</dbReference>
<comment type="caution">
    <text evidence="2">The sequence shown here is derived from an EMBL/GenBank/DDBJ whole genome shotgun (WGS) entry which is preliminary data.</text>
</comment>
<evidence type="ECO:0000313" key="2">
    <source>
        <dbReference type="EMBL" id="OQP87579.1"/>
    </source>
</evidence>
<keyword evidence="1" id="KW-0812">Transmembrane</keyword>
<sequence>MPTIDHDPQERRPEGPWPWLGFWALVGLLWAGYLTLYTPNWLALMLGFGTGMMFATWAIDISGNRSPFSRKDRAPD</sequence>
<name>A0ABX3PGB9_9HYPH</name>
<feature type="transmembrane region" description="Helical" evidence="1">
    <location>
        <begin position="17"/>
        <end position="35"/>
    </location>
</feature>
<reference evidence="2 3" key="1">
    <citation type="journal article" date="2017" name="Antonie Van Leeuwenhoek">
        <title>Rhizobium rhizosphaerae sp. nov., a novel species isolated from rice rhizosphere.</title>
        <authorList>
            <person name="Zhao J.J."/>
            <person name="Zhang J."/>
            <person name="Zhang R.J."/>
            <person name="Zhang C.W."/>
            <person name="Yin H.Q."/>
            <person name="Zhang X.X."/>
        </authorList>
    </citation>
    <scope>NUCLEOTIDE SEQUENCE [LARGE SCALE GENOMIC DNA]</scope>
    <source>
        <strain evidence="2 3">RD15</strain>
    </source>
</reference>
<keyword evidence="3" id="KW-1185">Reference proteome</keyword>
<evidence type="ECO:0000256" key="1">
    <source>
        <dbReference type="SAM" id="Phobius"/>
    </source>
</evidence>
<gene>
    <name evidence="2" type="ORF">BTR14_03140</name>
</gene>
<feature type="transmembrane region" description="Helical" evidence="1">
    <location>
        <begin position="41"/>
        <end position="61"/>
    </location>
</feature>
<accession>A0ABX3PGB9</accession>
<protein>
    <recommendedName>
        <fullName evidence="4">DUF2530 domain-containing protein</fullName>
    </recommendedName>
</protein>
<keyword evidence="1" id="KW-1133">Transmembrane helix</keyword>
<keyword evidence="1" id="KW-0472">Membrane</keyword>
<evidence type="ECO:0000313" key="3">
    <source>
        <dbReference type="Proteomes" id="UP000192652"/>
    </source>
</evidence>
<dbReference type="EMBL" id="MSPX01000002">
    <property type="protein sequence ID" value="OQP87579.1"/>
    <property type="molecule type" value="Genomic_DNA"/>
</dbReference>